<dbReference type="EMBL" id="JACEEZ010022913">
    <property type="protein sequence ID" value="KAG0711899.1"/>
    <property type="molecule type" value="Genomic_DNA"/>
</dbReference>
<dbReference type="OrthoDB" id="546632at2759"/>
<feature type="region of interest" description="Disordered" evidence="1">
    <location>
        <begin position="114"/>
        <end position="171"/>
    </location>
</feature>
<feature type="region of interest" description="Disordered" evidence="1">
    <location>
        <begin position="423"/>
        <end position="442"/>
    </location>
</feature>
<comment type="caution">
    <text evidence="2">The sequence shown here is derived from an EMBL/GenBank/DDBJ whole genome shotgun (WGS) entry which is preliminary data.</text>
</comment>
<feature type="compositionally biased region" description="Basic and acidic residues" evidence="1">
    <location>
        <begin position="45"/>
        <end position="59"/>
    </location>
</feature>
<dbReference type="AlphaFoldDB" id="A0A8J4XUC0"/>
<reference evidence="2" key="1">
    <citation type="submission" date="2020-07" db="EMBL/GenBank/DDBJ databases">
        <title>The High-quality genome of the commercially important snow crab, Chionoecetes opilio.</title>
        <authorList>
            <person name="Jeong J.-H."/>
            <person name="Ryu S."/>
        </authorList>
    </citation>
    <scope>NUCLEOTIDE SEQUENCE</scope>
    <source>
        <strain evidence="2">MADBK_172401_WGS</strain>
        <tissue evidence="2">Digestive gland</tissue>
    </source>
</reference>
<evidence type="ECO:0000256" key="1">
    <source>
        <dbReference type="SAM" id="MobiDB-lite"/>
    </source>
</evidence>
<dbReference type="Proteomes" id="UP000770661">
    <property type="component" value="Unassembled WGS sequence"/>
</dbReference>
<sequence length="442" mass="49927">MEELIIQPVRYALDHYRKLNEATKKAVEEQETVLEPAIEEEEEMQVERPNSRLSRENSKKIVQKAESSFSIGSRASSRMSMYRSSTCDYGDGGDLDTETEVDVSERTSRFKIATDIHISPSRRNSSERRSSVSRRPSGERTVSPRTLEERLLPHAEVVNEPDDGEMHPRKSEKESLFARFRIFSERLSSTDKERTSNGSTMMGSRSTRCKQGGLQSVLKRSRSKSEPTKVRHHRTFHISRPKISFGTSPQKMHCDENMFNNHEKQKARDKCKELSSEGLISSLEIKTSTSFELVEPKKKPCVSTSAQPSPTLSEKCVLVTNSVLKHKGFSLSLDVLPRKNGRLRRSAATETHTAENTPGGSEDNLLETKNQQVDGAVRFIRHQPVLSRTKAVQSSDGLKGLKKKPESTRALLFKSFSFRKKSPIKDDEIRPGDSCGQSEEKL</sequence>
<feature type="region of interest" description="Disordered" evidence="1">
    <location>
        <begin position="35"/>
        <end position="59"/>
    </location>
</feature>
<feature type="compositionally biased region" description="Polar residues" evidence="1">
    <location>
        <begin position="196"/>
        <end position="206"/>
    </location>
</feature>
<feature type="compositionally biased region" description="Acidic residues" evidence="1">
    <location>
        <begin position="35"/>
        <end position="44"/>
    </location>
</feature>
<proteinExistence type="predicted"/>
<evidence type="ECO:0000313" key="2">
    <source>
        <dbReference type="EMBL" id="KAG0711899.1"/>
    </source>
</evidence>
<protein>
    <submittedName>
        <fullName evidence="2">Uncharacterized protein</fullName>
    </submittedName>
</protein>
<keyword evidence="3" id="KW-1185">Reference proteome</keyword>
<organism evidence="2 3">
    <name type="scientific">Chionoecetes opilio</name>
    <name type="common">Atlantic snow crab</name>
    <name type="synonym">Cancer opilio</name>
    <dbReference type="NCBI Taxonomy" id="41210"/>
    <lineage>
        <taxon>Eukaryota</taxon>
        <taxon>Metazoa</taxon>
        <taxon>Ecdysozoa</taxon>
        <taxon>Arthropoda</taxon>
        <taxon>Crustacea</taxon>
        <taxon>Multicrustacea</taxon>
        <taxon>Malacostraca</taxon>
        <taxon>Eumalacostraca</taxon>
        <taxon>Eucarida</taxon>
        <taxon>Decapoda</taxon>
        <taxon>Pleocyemata</taxon>
        <taxon>Brachyura</taxon>
        <taxon>Eubrachyura</taxon>
        <taxon>Majoidea</taxon>
        <taxon>Majidae</taxon>
        <taxon>Chionoecetes</taxon>
    </lineage>
</organism>
<gene>
    <name evidence="2" type="ORF">GWK47_019606</name>
</gene>
<feature type="region of interest" description="Disordered" evidence="1">
    <location>
        <begin position="190"/>
        <end position="233"/>
    </location>
</feature>
<name>A0A8J4XUC0_CHIOP</name>
<evidence type="ECO:0000313" key="3">
    <source>
        <dbReference type="Proteomes" id="UP000770661"/>
    </source>
</evidence>
<accession>A0A8J4XUC0</accession>